<feature type="domain" description="SCP" evidence="2">
    <location>
        <begin position="66"/>
        <end position="213"/>
    </location>
</feature>
<dbReference type="InterPro" id="IPR035940">
    <property type="entry name" value="CAP_sf"/>
</dbReference>
<dbReference type="SMART" id="SM00198">
    <property type="entry name" value="SCP"/>
    <property type="match status" value="1"/>
</dbReference>
<reference evidence="4" key="1">
    <citation type="submission" date="2025-08" db="UniProtKB">
        <authorList>
            <consortium name="RefSeq"/>
        </authorList>
    </citation>
    <scope>IDENTIFICATION</scope>
    <source>
        <tissue evidence="4">Kidney</tissue>
    </source>
</reference>
<evidence type="ECO:0000256" key="1">
    <source>
        <dbReference type="ARBA" id="ARBA00009923"/>
    </source>
</evidence>
<keyword evidence="3" id="KW-1185">Reference proteome</keyword>
<dbReference type="PRINTS" id="PR00837">
    <property type="entry name" value="V5TPXLIKE"/>
</dbReference>
<protein>
    <submittedName>
        <fullName evidence="4">GLIPR1-like protein 1</fullName>
    </submittedName>
</protein>
<dbReference type="AlphaFoldDB" id="A0A1S3FD35"/>
<dbReference type="Gene3D" id="3.40.33.10">
    <property type="entry name" value="CAP"/>
    <property type="match status" value="1"/>
</dbReference>
<dbReference type="SUPFAM" id="SSF55797">
    <property type="entry name" value="PR-1-like"/>
    <property type="match status" value="1"/>
</dbReference>
<dbReference type="InterPro" id="IPR014044">
    <property type="entry name" value="CAP_dom"/>
</dbReference>
<accession>A0A1S3FD35</accession>
<evidence type="ECO:0000313" key="3">
    <source>
        <dbReference type="Proteomes" id="UP000081671"/>
    </source>
</evidence>
<name>A0A1S3FD35_DIPOR</name>
<dbReference type="FunCoup" id="A0A1S3FD35">
    <property type="interactions" value="35"/>
</dbReference>
<dbReference type="PRINTS" id="PR00838">
    <property type="entry name" value="V5ALLERGEN"/>
</dbReference>
<proteinExistence type="inferred from homology"/>
<dbReference type="InterPro" id="IPR018244">
    <property type="entry name" value="Allrgn_V5/Tpx1_CS"/>
</dbReference>
<dbReference type="OrthoDB" id="43654at2759"/>
<dbReference type="InterPro" id="IPR002413">
    <property type="entry name" value="V5_allergen-like"/>
</dbReference>
<organism evidence="3 4">
    <name type="scientific">Dipodomys ordii</name>
    <name type="common">Ord's kangaroo rat</name>
    <dbReference type="NCBI Taxonomy" id="10020"/>
    <lineage>
        <taxon>Eukaryota</taxon>
        <taxon>Metazoa</taxon>
        <taxon>Chordata</taxon>
        <taxon>Craniata</taxon>
        <taxon>Vertebrata</taxon>
        <taxon>Euteleostomi</taxon>
        <taxon>Mammalia</taxon>
        <taxon>Eutheria</taxon>
        <taxon>Euarchontoglires</taxon>
        <taxon>Glires</taxon>
        <taxon>Rodentia</taxon>
        <taxon>Castorimorpha</taxon>
        <taxon>Heteromyidae</taxon>
        <taxon>Dipodomyinae</taxon>
        <taxon>Dipodomys</taxon>
    </lineage>
</organism>
<dbReference type="Pfam" id="PF00188">
    <property type="entry name" value="CAP"/>
    <property type="match status" value="1"/>
</dbReference>
<dbReference type="CTD" id="256710"/>
<dbReference type="PROSITE" id="PS01010">
    <property type="entry name" value="CRISP_2"/>
    <property type="match status" value="1"/>
</dbReference>
<dbReference type="InParanoid" id="A0A1S3FD35"/>
<evidence type="ECO:0000313" key="4">
    <source>
        <dbReference type="RefSeq" id="XP_012874170.1"/>
    </source>
</evidence>
<dbReference type="RefSeq" id="XP_012874170.1">
    <property type="nucleotide sequence ID" value="XM_013018716.1"/>
</dbReference>
<dbReference type="PANTHER" id="PTHR10334">
    <property type="entry name" value="CYSTEINE-RICH SECRETORY PROTEIN-RELATED"/>
    <property type="match status" value="1"/>
</dbReference>
<dbReference type="GeneID" id="105987450"/>
<dbReference type="GO" id="GO:0005576">
    <property type="term" value="C:extracellular region"/>
    <property type="evidence" value="ECO:0007669"/>
    <property type="project" value="InterPro"/>
</dbReference>
<dbReference type="PROSITE" id="PS01009">
    <property type="entry name" value="CRISP_1"/>
    <property type="match status" value="1"/>
</dbReference>
<dbReference type="Proteomes" id="UP000081671">
    <property type="component" value="Unplaced"/>
</dbReference>
<gene>
    <name evidence="4" type="primary">Glipr1l1</name>
</gene>
<evidence type="ECO:0000259" key="2">
    <source>
        <dbReference type="SMART" id="SM00198"/>
    </source>
</evidence>
<sequence>MERPAWERDPWRKRKPDCPGSYRLVQAGHPSCLSMAMKTLSCLWTFSFFILVASRSNQVPSITDSHFIEQYIKVHNDYRRRVDPPAADMQYLRWNADLARIAKEWSVKCKLEHNPCTTKPYQCFEEYEYIGENMWIGGINDFSPKAAVTFWHNESLSYDYDTLSCSRVCGHYTQVVWATSNRIGCAITLCPNLGGASIALFVCNYGPAGNFANKAPYIKGKSCSLCPKGLKCVRRLCKHPHKMTQAKASRRTARNLLILGFILLKVF</sequence>
<dbReference type="KEGG" id="dord:105987450"/>
<dbReference type="InterPro" id="IPR001283">
    <property type="entry name" value="CRISP-related"/>
</dbReference>
<comment type="similarity">
    <text evidence="1">Belongs to the CRISP family.</text>
</comment>